<protein>
    <submittedName>
        <fullName evidence="2">Uncharacterized protein</fullName>
    </submittedName>
</protein>
<accession>A0A6A0AJJ8</accession>
<evidence type="ECO:0000313" key="2">
    <source>
        <dbReference type="EMBL" id="GFH32966.1"/>
    </source>
</evidence>
<gene>
    <name evidence="2" type="ORF">HaLaN_32271</name>
</gene>
<dbReference type="EMBL" id="BLLF01007474">
    <property type="protein sequence ID" value="GFH32966.1"/>
    <property type="molecule type" value="Genomic_DNA"/>
</dbReference>
<evidence type="ECO:0000256" key="1">
    <source>
        <dbReference type="SAM" id="MobiDB-lite"/>
    </source>
</evidence>
<dbReference type="AlphaFoldDB" id="A0A6A0AJJ8"/>
<feature type="region of interest" description="Disordered" evidence="1">
    <location>
        <begin position="1"/>
        <end position="32"/>
    </location>
</feature>
<comment type="caution">
    <text evidence="2">The sequence shown here is derived from an EMBL/GenBank/DDBJ whole genome shotgun (WGS) entry which is preliminary data.</text>
</comment>
<keyword evidence="3" id="KW-1185">Reference proteome</keyword>
<dbReference type="Proteomes" id="UP000485058">
    <property type="component" value="Unassembled WGS sequence"/>
</dbReference>
<sequence length="79" mass="9002">MNSTASHPIAAAPERARLESTGGKRADQQARKVSQLPAYSDLLAYDIEQYEHYFEELMQPLIEVGQRQESRNTKDKEHA</sequence>
<evidence type="ECO:0000313" key="3">
    <source>
        <dbReference type="Proteomes" id="UP000485058"/>
    </source>
</evidence>
<reference evidence="2 3" key="1">
    <citation type="submission" date="2020-02" db="EMBL/GenBank/DDBJ databases">
        <title>Draft genome sequence of Haematococcus lacustris strain NIES-144.</title>
        <authorList>
            <person name="Morimoto D."/>
            <person name="Nakagawa S."/>
            <person name="Yoshida T."/>
            <person name="Sawayama S."/>
        </authorList>
    </citation>
    <scope>NUCLEOTIDE SEQUENCE [LARGE SCALE GENOMIC DNA]</scope>
    <source>
        <strain evidence="2 3">NIES-144</strain>
    </source>
</reference>
<proteinExistence type="predicted"/>
<feature type="compositionally biased region" description="Basic and acidic residues" evidence="1">
    <location>
        <begin position="14"/>
        <end position="30"/>
    </location>
</feature>
<organism evidence="2 3">
    <name type="scientific">Haematococcus lacustris</name>
    <name type="common">Green alga</name>
    <name type="synonym">Haematococcus pluvialis</name>
    <dbReference type="NCBI Taxonomy" id="44745"/>
    <lineage>
        <taxon>Eukaryota</taxon>
        <taxon>Viridiplantae</taxon>
        <taxon>Chlorophyta</taxon>
        <taxon>core chlorophytes</taxon>
        <taxon>Chlorophyceae</taxon>
        <taxon>CS clade</taxon>
        <taxon>Chlamydomonadales</taxon>
        <taxon>Haematococcaceae</taxon>
        <taxon>Haematococcus</taxon>
    </lineage>
</organism>
<name>A0A6A0AJJ8_HAELA</name>
<feature type="non-terminal residue" evidence="2">
    <location>
        <position position="79"/>
    </location>
</feature>
<feature type="non-terminal residue" evidence="2">
    <location>
        <position position="1"/>
    </location>
</feature>